<dbReference type="PANTHER" id="PTHR12677:SF59">
    <property type="entry name" value="GOLGI APPARATUS MEMBRANE PROTEIN TVP38-RELATED"/>
    <property type="match status" value="1"/>
</dbReference>
<dbReference type="Pfam" id="PF09335">
    <property type="entry name" value="VTT_dom"/>
    <property type="match status" value="1"/>
</dbReference>
<evidence type="ECO:0000313" key="8">
    <source>
        <dbReference type="EMBL" id="NNU79827.1"/>
    </source>
</evidence>
<dbReference type="PANTHER" id="PTHR12677">
    <property type="entry name" value="GOLGI APPARATUS MEMBRANE PROTEIN TVP38-RELATED"/>
    <property type="match status" value="1"/>
</dbReference>
<feature type="transmembrane region" description="Helical" evidence="6">
    <location>
        <begin position="87"/>
        <end position="113"/>
    </location>
</feature>
<accession>A0A849L0N7</accession>
<evidence type="ECO:0000256" key="5">
    <source>
        <dbReference type="ARBA" id="ARBA00023136"/>
    </source>
</evidence>
<evidence type="ECO:0000256" key="4">
    <source>
        <dbReference type="ARBA" id="ARBA00022989"/>
    </source>
</evidence>
<dbReference type="GO" id="GO:0005886">
    <property type="term" value="C:plasma membrane"/>
    <property type="evidence" value="ECO:0007669"/>
    <property type="project" value="UniProtKB-SubCell"/>
</dbReference>
<sequence>MTRPMTPAQTPNWRRLSPLLIIALVAAAGFFWRDAFSFQTLADNRERLIAWRDASYGLAVAGYMLAYVAVVAFSLPGATVMTLAGGFLFGLIPGAPVIVISATIGATLIFLAARTGLGDALQARMDANPGTMSRIRDGLRENEVSYLLLMRLVPAIPFFVANLAPALLGVRLRNFVLTTFFGIMPGTVVYTWVGAGLSGVFARDETPDLGILFEWQVLGPILALCALSALPILLKTIRKRGKG</sequence>
<organism evidence="8 9">
    <name type="scientific">Halovulum dunhuangense</name>
    <dbReference type="NCBI Taxonomy" id="1505036"/>
    <lineage>
        <taxon>Bacteria</taxon>
        <taxon>Pseudomonadati</taxon>
        <taxon>Pseudomonadota</taxon>
        <taxon>Alphaproteobacteria</taxon>
        <taxon>Rhodobacterales</taxon>
        <taxon>Paracoccaceae</taxon>
        <taxon>Halovulum</taxon>
    </lineage>
</organism>
<comment type="caution">
    <text evidence="8">The sequence shown here is derived from an EMBL/GenBank/DDBJ whole genome shotgun (WGS) entry which is preliminary data.</text>
</comment>
<evidence type="ECO:0000256" key="2">
    <source>
        <dbReference type="ARBA" id="ARBA00022475"/>
    </source>
</evidence>
<evidence type="ECO:0000256" key="6">
    <source>
        <dbReference type="RuleBase" id="RU366058"/>
    </source>
</evidence>
<comment type="similarity">
    <text evidence="6">Belongs to the TVP38/TMEM64 family.</text>
</comment>
<protein>
    <recommendedName>
        <fullName evidence="6">TVP38/TMEM64 family membrane protein</fullName>
    </recommendedName>
</protein>
<feature type="transmembrane region" description="Helical" evidence="6">
    <location>
        <begin position="175"/>
        <end position="195"/>
    </location>
</feature>
<keyword evidence="4 6" id="KW-1133">Transmembrane helix</keyword>
<keyword evidence="2 6" id="KW-1003">Cell membrane</keyword>
<keyword evidence="3 6" id="KW-0812">Transmembrane</keyword>
<evidence type="ECO:0000256" key="3">
    <source>
        <dbReference type="ARBA" id="ARBA00022692"/>
    </source>
</evidence>
<keyword evidence="5 6" id="KW-0472">Membrane</keyword>
<feature type="transmembrane region" description="Helical" evidence="6">
    <location>
        <begin position="146"/>
        <end position="168"/>
    </location>
</feature>
<dbReference type="EMBL" id="JABFBC010000001">
    <property type="protein sequence ID" value="NNU79827.1"/>
    <property type="molecule type" value="Genomic_DNA"/>
</dbReference>
<dbReference type="Proteomes" id="UP000572377">
    <property type="component" value="Unassembled WGS sequence"/>
</dbReference>
<gene>
    <name evidence="8" type="ORF">HMH01_05160</name>
</gene>
<dbReference type="InterPro" id="IPR015414">
    <property type="entry name" value="TMEM64"/>
</dbReference>
<evidence type="ECO:0000259" key="7">
    <source>
        <dbReference type="Pfam" id="PF09335"/>
    </source>
</evidence>
<comment type="subcellular location">
    <subcellularLocation>
        <location evidence="1 6">Cell membrane</location>
        <topology evidence="1 6">Multi-pass membrane protein</topology>
    </subcellularLocation>
</comment>
<feature type="transmembrane region" description="Helical" evidence="6">
    <location>
        <begin position="56"/>
        <end position="75"/>
    </location>
</feature>
<name>A0A849L0N7_9RHOB</name>
<evidence type="ECO:0000313" key="9">
    <source>
        <dbReference type="Proteomes" id="UP000572377"/>
    </source>
</evidence>
<proteinExistence type="inferred from homology"/>
<dbReference type="AlphaFoldDB" id="A0A849L0N7"/>
<dbReference type="InterPro" id="IPR032816">
    <property type="entry name" value="VTT_dom"/>
</dbReference>
<evidence type="ECO:0000256" key="1">
    <source>
        <dbReference type="ARBA" id="ARBA00004651"/>
    </source>
</evidence>
<keyword evidence="9" id="KW-1185">Reference proteome</keyword>
<feature type="transmembrane region" description="Helical" evidence="6">
    <location>
        <begin position="215"/>
        <end position="234"/>
    </location>
</feature>
<reference evidence="8 9" key="1">
    <citation type="submission" date="2020-05" db="EMBL/GenBank/DDBJ databases">
        <title>Gimesia benthica sp. nov., a novel planctomycete isolated from a deep-sea water sample of the Northwest Indian Ocean.</title>
        <authorList>
            <person name="Wang J."/>
            <person name="Ruan C."/>
            <person name="Song L."/>
            <person name="Zhu Y."/>
            <person name="Li A."/>
            <person name="Zheng X."/>
            <person name="Wang L."/>
            <person name="Lu Z."/>
            <person name="Huang Y."/>
            <person name="Du W."/>
            <person name="Zhou Y."/>
            <person name="Huang L."/>
            <person name="Dai X."/>
        </authorList>
    </citation>
    <scope>NUCLEOTIDE SEQUENCE [LARGE SCALE GENOMIC DNA]</scope>
    <source>
        <strain evidence="8 9">YYQ-30</strain>
    </source>
</reference>
<feature type="domain" description="VTT" evidence="7">
    <location>
        <begin position="78"/>
        <end position="195"/>
    </location>
</feature>